<feature type="transmembrane region" description="Helical" evidence="2">
    <location>
        <begin position="136"/>
        <end position="159"/>
    </location>
</feature>
<sequence length="429" mass="42796">MARNRAPRTVAVDVDAPSAPTPARLPLPWWLVAVGGPVAVLAVGWVLVAAFCAVGWLTSPEADLGAALRLATSVLLLAHGGTVLIGGQAVSLAPLGLTALLVFVAIPVSSLAARLAASHGQDPDDTGELLVDGEAVALRVAGTFAGVYFAVVLLVGALLEAVTPGLVIGTIVVAAVSGLWGASRGVGYDPTAVWPSWLQAVPKAMAAALLVVLAGASAALALALWSGQQHVADIVVALEGGAVGTILLVVLHLLYLPNLVLACASWVLGAGITFGDGTLVTVATSDVGILPSIPALGAVPTGDMAPAQLWWLVVGVLGGLVAGVVIALARPRARFDETALVGGLSGVLAGLLVAAACALGSGGLGTGRLAEVGARFPELLIFAPTILGLSGLTGGLAVGLLRREWPERRRPEDGGPTPDPVDDAAGDMA</sequence>
<keyword evidence="2" id="KW-0472">Membrane</keyword>
<evidence type="ECO:0000256" key="1">
    <source>
        <dbReference type="SAM" id="MobiDB-lite"/>
    </source>
</evidence>
<keyword evidence="2" id="KW-0812">Transmembrane</keyword>
<name>A0ABX8SNK8_9ACTN</name>
<protein>
    <recommendedName>
        <fullName evidence="5">Integral membrane protein</fullName>
    </recommendedName>
</protein>
<feature type="compositionally biased region" description="Acidic residues" evidence="1">
    <location>
        <begin position="420"/>
        <end position="429"/>
    </location>
</feature>
<feature type="transmembrane region" description="Helical" evidence="2">
    <location>
        <begin position="165"/>
        <end position="183"/>
    </location>
</feature>
<dbReference type="Proteomes" id="UP000824504">
    <property type="component" value="Chromosome"/>
</dbReference>
<evidence type="ECO:0000256" key="2">
    <source>
        <dbReference type="SAM" id="Phobius"/>
    </source>
</evidence>
<feature type="region of interest" description="Disordered" evidence="1">
    <location>
        <begin position="407"/>
        <end position="429"/>
    </location>
</feature>
<feature type="transmembrane region" description="Helical" evidence="2">
    <location>
        <begin position="340"/>
        <end position="361"/>
    </location>
</feature>
<feature type="transmembrane region" description="Helical" evidence="2">
    <location>
        <begin position="29"/>
        <end position="54"/>
    </location>
</feature>
<evidence type="ECO:0008006" key="5">
    <source>
        <dbReference type="Google" id="ProtNLM"/>
    </source>
</evidence>
<gene>
    <name evidence="3" type="ORF">KDB89_03965</name>
</gene>
<dbReference type="RefSeq" id="WP_219083571.1">
    <property type="nucleotide sequence ID" value="NZ_CP079216.1"/>
</dbReference>
<feature type="transmembrane region" description="Helical" evidence="2">
    <location>
        <begin position="231"/>
        <end position="254"/>
    </location>
</feature>
<dbReference type="Pfam" id="PF19877">
    <property type="entry name" value="DUF6350"/>
    <property type="match status" value="1"/>
</dbReference>
<proteinExistence type="predicted"/>
<feature type="transmembrane region" description="Helical" evidence="2">
    <location>
        <begin position="381"/>
        <end position="401"/>
    </location>
</feature>
<feature type="transmembrane region" description="Helical" evidence="2">
    <location>
        <begin position="66"/>
        <end position="86"/>
    </location>
</feature>
<reference evidence="3 4" key="1">
    <citation type="submission" date="2021-07" db="EMBL/GenBank/DDBJ databases">
        <title>complete genome sequencing of Tessaracoccus sp.J1M15.</title>
        <authorList>
            <person name="Bae J.-W."/>
            <person name="Kim D.-y."/>
        </authorList>
    </citation>
    <scope>NUCLEOTIDE SEQUENCE [LARGE SCALE GENOMIC DNA]</scope>
    <source>
        <strain evidence="3 4">J1M15</strain>
    </source>
</reference>
<organism evidence="3 4">
    <name type="scientific">Tessaracoccus palaemonis</name>
    <dbReference type="NCBI Taxonomy" id="2829499"/>
    <lineage>
        <taxon>Bacteria</taxon>
        <taxon>Bacillati</taxon>
        <taxon>Actinomycetota</taxon>
        <taxon>Actinomycetes</taxon>
        <taxon>Propionibacteriales</taxon>
        <taxon>Propionibacteriaceae</taxon>
        <taxon>Tessaracoccus</taxon>
    </lineage>
</organism>
<evidence type="ECO:0000313" key="4">
    <source>
        <dbReference type="Proteomes" id="UP000824504"/>
    </source>
</evidence>
<feature type="transmembrane region" description="Helical" evidence="2">
    <location>
        <begin position="204"/>
        <end position="225"/>
    </location>
</feature>
<feature type="transmembrane region" description="Helical" evidence="2">
    <location>
        <begin position="92"/>
        <end position="115"/>
    </location>
</feature>
<feature type="transmembrane region" description="Helical" evidence="2">
    <location>
        <begin position="309"/>
        <end position="328"/>
    </location>
</feature>
<dbReference type="EMBL" id="CP079216">
    <property type="protein sequence ID" value="QXT63643.1"/>
    <property type="molecule type" value="Genomic_DNA"/>
</dbReference>
<evidence type="ECO:0000313" key="3">
    <source>
        <dbReference type="EMBL" id="QXT63643.1"/>
    </source>
</evidence>
<dbReference type="InterPro" id="IPR045931">
    <property type="entry name" value="DUF6350"/>
</dbReference>
<accession>A0ABX8SNK8</accession>
<keyword evidence="2" id="KW-1133">Transmembrane helix</keyword>
<keyword evidence="4" id="KW-1185">Reference proteome</keyword>